<name>A0ABQ0Q5N2_9PROT</name>
<dbReference type="Proteomes" id="UP001062776">
    <property type="component" value="Unassembled WGS sequence"/>
</dbReference>
<comment type="caution">
    <text evidence="5">The sequence shown here is derived from an EMBL/GenBank/DDBJ whole genome shotgun (WGS) entry which is preliminary data.</text>
</comment>
<feature type="signal peptide" evidence="3">
    <location>
        <begin position="1"/>
        <end position="25"/>
    </location>
</feature>
<evidence type="ECO:0000259" key="4">
    <source>
        <dbReference type="SMART" id="SM00978"/>
    </source>
</evidence>
<proteinExistence type="predicted"/>
<keyword evidence="2" id="KW-0812">Transmembrane</keyword>
<dbReference type="SMART" id="SM00978">
    <property type="entry name" value="Tim44"/>
    <property type="match status" value="1"/>
</dbReference>
<organism evidence="5 6">
    <name type="scientific">Asaia krungthepensis NRIC 0535</name>
    <dbReference type="NCBI Taxonomy" id="1307925"/>
    <lineage>
        <taxon>Bacteria</taxon>
        <taxon>Pseudomonadati</taxon>
        <taxon>Pseudomonadota</taxon>
        <taxon>Alphaproteobacteria</taxon>
        <taxon>Acetobacterales</taxon>
        <taxon>Acetobacteraceae</taxon>
        <taxon>Asaia</taxon>
    </lineage>
</organism>
<gene>
    <name evidence="5" type="ORF">AA0535_2605</name>
</gene>
<feature type="region of interest" description="Disordered" evidence="1">
    <location>
        <begin position="25"/>
        <end position="77"/>
    </location>
</feature>
<evidence type="ECO:0000256" key="2">
    <source>
        <dbReference type="SAM" id="Phobius"/>
    </source>
</evidence>
<dbReference type="SUPFAM" id="SSF54427">
    <property type="entry name" value="NTF2-like"/>
    <property type="match status" value="1"/>
</dbReference>
<reference evidence="5" key="1">
    <citation type="submission" date="2013-04" db="EMBL/GenBank/DDBJ databases">
        <title>The genome sequencing project of 58 acetic acid bacteria.</title>
        <authorList>
            <person name="Okamoto-Kainuma A."/>
            <person name="Ishikawa M."/>
            <person name="Umino S."/>
            <person name="Koizumi Y."/>
            <person name="Shiwa Y."/>
            <person name="Yoshikawa H."/>
            <person name="Matsutani M."/>
            <person name="Matsushita K."/>
        </authorList>
    </citation>
    <scope>NUCLEOTIDE SEQUENCE</scope>
    <source>
        <strain evidence="5">NRIC 0535</strain>
    </source>
</reference>
<dbReference type="Pfam" id="PF04280">
    <property type="entry name" value="Tim44"/>
    <property type="match status" value="1"/>
</dbReference>
<dbReference type="PANTHER" id="PTHR41542:SF1">
    <property type="entry name" value="BLL5807 PROTEIN"/>
    <property type="match status" value="1"/>
</dbReference>
<dbReference type="InterPro" id="IPR032710">
    <property type="entry name" value="NTF2-like_dom_sf"/>
</dbReference>
<feature type="transmembrane region" description="Helical" evidence="2">
    <location>
        <begin position="119"/>
        <end position="143"/>
    </location>
</feature>
<dbReference type="Gene3D" id="3.10.450.240">
    <property type="match status" value="1"/>
</dbReference>
<sequence>MSRRLFRASLLLLALAPLLAAPADARPGGGRSMGSRGSRTYSPPPMTQTAPYQARPMERSYAPSSPAPGYSNPMQRPMGQPYGFAQRRPFMTGFVGGLLGAGLFGMLSGHGFLGGVGGFISFIGLLFQIVLIGFIIVMVLRWLGNRRNGGSAARGGSAFSNGAGTPTVTLSNADYQNFQQLLLDIQAAWSAQNMRALSSMATPEMVSYFNEQLADYASRGARNIVSDVQFMRGDLSEAWREGNLTYATVAMQYSLYDVTTDQLGNVIDGSRTERQVVTELWTFVRADGRGNWVLSAIQQVG</sequence>
<dbReference type="PANTHER" id="PTHR41542">
    <property type="entry name" value="BLL5807 PROTEIN"/>
    <property type="match status" value="1"/>
</dbReference>
<accession>A0ABQ0Q5N2</accession>
<keyword evidence="2" id="KW-0472">Membrane</keyword>
<feature type="compositionally biased region" description="Low complexity" evidence="1">
    <location>
        <begin position="60"/>
        <end position="73"/>
    </location>
</feature>
<keyword evidence="2" id="KW-1133">Transmembrane helix</keyword>
<feature type="domain" description="Tim44-like" evidence="4">
    <location>
        <begin position="155"/>
        <end position="299"/>
    </location>
</feature>
<dbReference type="InterPro" id="IPR007379">
    <property type="entry name" value="Tim44-like_dom"/>
</dbReference>
<dbReference type="RefSeq" id="WP_264817056.1">
    <property type="nucleotide sequence ID" value="NZ_BAPV01000058.1"/>
</dbReference>
<evidence type="ECO:0000313" key="6">
    <source>
        <dbReference type="Proteomes" id="UP001062776"/>
    </source>
</evidence>
<keyword evidence="3" id="KW-0732">Signal</keyword>
<protein>
    <submittedName>
        <fullName evidence="5">Mitochondrial import inner membrane translocase subunit Tim44</fullName>
    </submittedName>
</protein>
<evidence type="ECO:0000313" key="5">
    <source>
        <dbReference type="EMBL" id="GBQ92625.1"/>
    </source>
</evidence>
<keyword evidence="6" id="KW-1185">Reference proteome</keyword>
<feature type="transmembrane region" description="Helical" evidence="2">
    <location>
        <begin position="90"/>
        <end position="107"/>
    </location>
</feature>
<feature type="chain" id="PRO_5045355667" evidence="3">
    <location>
        <begin position="26"/>
        <end position="301"/>
    </location>
</feature>
<evidence type="ECO:0000256" key="1">
    <source>
        <dbReference type="SAM" id="MobiDB-lite"/>
    </source>
</evidence>
<dbReference type="EMBL" id="BAPV01000058">
    <property type="protein sequence ID" value="GBQ92625.1"/>
    <property type="molecule type" value="Genomic_DNA"/>
</dbReference>
<evidence type="ECO:0000256" key="3">
    <source>
        <dbReference type="SAM" id="SignalP"/>
    </source>
</evidence>